<dbReference type="InterPro" id="IPR050351">
    <property type="entry name" value="BphY/WalK/GraS-like"/>
</dbReference>
<evidence type="ECO:0000256" key="9">
    <source>
        <dbReference type="ARBA" id="ARBA00022777"/>
    </source>
</evidence>
<dbReference type="Pfam" id="PF00512">
    <property type="entry name" value="HisKA"/>
    <property type="match status" value="1"/>
</dbReference>
<gene>
    <name evidence="19" type="ORF">GCM10009827_098770</name>
</gene>
<feature type="transmembrane region" description="Helical" evidence="15">
    <location>
        <begin position="146"/>
        <end position="165"/>
    </location>
</feature>
<dbReference type="InterPro" id="IPR036890">
    <property type="entry name" value="HATPase_C_sf"/>
</dbReference>
<proteinExistence type="predicted"/>
<dbReference type="InterPro" id="IPR036097">
    <property type="entry name" value="HisK_dim/P_sf"/>
</dbReference>
<dbReference type="InterPro" id="IPR005467">
    <property type="entry name" value="His_kinase_dom"/>
</dbReference>
<feature type="domain" description="PAS" evidence="17">
    <location>
        <begin position="305"/>
        <end position="377"/>
    </location>
</feature>
<dbReference type="CDD" id="cd00075">
    <property type="entry name" value="HATPase"/>
    <property type="match status" value="1"/>
</dbReference>
<keyword evidence="12" id="KW-0902">Two-component regulatory system</keyword>
<evidence type="ECO:0000256" key="15">
    <source>
        <dbReference type="SAM" id="Phobius"/>
    </source>
</evidence>
<protein>
    <recommendedName>
        <fullName evidence="14">Sensor-like histidine kinase SenX3</fullName>
        <ecNumber evidence="4">2.7.13.3</ecNumber>
    </recommendedName>
</protein>
<evidence type="ECO:0000256" key="3">
    <source>
        <dbReference type="ARBA" id="ARBA00004236"/>
    </source>
</evidence>
<feature type="transmembrane region" description="Helical" evidence="15">
    <location>
        <begin position="95"/>
        <end position="111"/>
    </location>
</feature>
<dbReference type="RefSeq" id="WP_344512063.1">
    <property type="nucleotide sequence ID" value="NZ_BAAAQD010000030.1"/>
</dbReference>
<accession>A0ABP4NK58</accession>
<dbReference type="CDD" id="cd00082">
    <property type="entry name" value="HisKA"/>
    <property type="match status" value="1"/>
</dbReference>
<dbReference type="SMART" id="SM00091">
    <property type="entry name" value="PAS"/>
    <property type="match status" value="2"/>
</dbReference>
<evidence type="ECO:0000259" key="17">
    <source>
        <dbReference type="PROSITE" id="PS50112"/>
    </source>
</evidence>
<dbReference type="SMART" id="SM00086">
    <property type="entry name" value="PAC"/>
    <property type="match status" value="2"/>
</dbReference>
<dbReference type="InterPro" id="IPR003661">
    <property type="entry name" value="HisK_dim/P_dom"/>
</dbReference>
<reference evidence="20" key="1">
    <citation type="journal article" date="2019" name="Int. J. Syst. Evol. Microbiol.">
        <title>The Global Catalogue of Microorganisms (GCM) 10K type strain sequencing project: providing services to taxonomists for standard genome sequencing and annotation.</title>
        <authorList>
            <consortium name="The Broad Institute Genomics Platform"/>
            <consortium name="The Broad Institute Genome Sequencing Center for Infectious Disease"/>
            <person name="Wu L."/>
            <person name="Ma J."/>
        </authorList>
    </citation>
    <scope>NUCLEOTIDE SEQUENCE [LARGE SCALE GENOMIC DNA]</scope>
    <source>
        <strain evidence="20">JCM 15933</strain>
    </source>
</reference>
<feature type="domain" description="Histidine kinase" evidence="16">
    <location>
        <begin position="456"/>
        <end position="675"/>
    </location>
</feature>
<evidence type="ECO:0000256" key="6">
    <source>
        <dbReference type="ARBA" id="ARBA00022679"/>
    </source>
</evidence>
<feature type="domain" description="PAS" evidence="17">
    <location>
        <begin position="185"/>
        <end position="230"/>
    </location>
</feature>
<dbReference type="CDD" id="cd00130">
    <property type="entry name" value="PAS"/>
    <property type="match status" value="2"/>
</dbReference>
<keyword evidence="9" id="KW-0418">Kinase</keyword>
<evidence type="ECO:0000313" key="19">
    <source>
        <dbReference type="EMBL" id="GAA1561628.1"/>
    </source>
</evidence>
<feature type="domain" description="PAC" evidence="18">
    <location>
        <begin position="379"/>
        <end position="431"/>
    </location>
</feature>
<sequence length="683" mass="73824">MLYSDADLRTLSAPDRWRRIAPFLTVAILACGTALFRPVVDRVALVSAVVVLALLLGLTVTVPWHRLPAIYEAAPPLGFFGVVALLNIPETGDDPAGYGALALLPVFWLALYHGRAATAIGVVAMAVVFSLPMLRSAAVFEHEWRRGLLVFAIGALMASAAQSWVRRSRAAAAELAARTREVSRERDFNRAILDSAGFLVMVLDTDGRITAFNRRCEEVTGFTADEVIGRPFWSAGMSADDTGRGDDAFAHLTADAFPNTFENDWLAADGSRHRIVWSNTALTDENELLTHVIGTGLDVTTQRHTERLFADVLAAATEQAIIGTDRRGTVTVFNAGAERLLGHRAADVVGAVTLDRFHLPAEVPGLATLFEPAQAGDSEPREWTYVRRDGATLPVSLTVSVIRGESGEVTGYLSVARDITRERRTVEAMRHALDRERAAAARLRELDKVRADLVATVSHELRTPLTSILGNVEVIVDGDAGPVQRPQARLLAAVERNARRLLALIEDLLMLSRIEAGQVKINAGPVHLRAVVSGALEALQAVRGQRDVHLDIDLPDPPIVVHGDRDQLERVLINLLDNALKFTPPGGSARLTADLDGAQVRLTVADTGIGIPPAELDQIFDRFFRSSRSQELQSQGTGLGLAITKSIVERHGGHIWAGPALDQGTIVTCLLPLHDAPVPARTV</sequence>
<feature type="transmembrane region" description="Helical" evidence="15">
    <location>
        <begin position="117"/>
        <end position="134"/>
    </location>
</feature>
<evidence type="ECO:0000259" key="18">
    <source>
        <dbReference type="PROSITE" id="PS50113"/>
    </source>
</evidence>
<dbReference type="EMBL" id="BAAAQD010000030">
    <property type="protein sequence ID" value="GAA1561628.1"/>
    <property type="molecule type" value="Genomic_DNA"/>
</dbReference>
<feature type="transmembrane region" description="Helical" evidence="15">
    <location>
        <begin position="43"/>
        <end position="64"/>
    </location>
</feature>
<comment type="catalytic activity">
    <reaction evidence="1">
        <text>ATP + protein L-histidine = ADP + protein N-phospho-L-histidine.</text>
        <dbReference type="EC" id="2.7.13.3"/>
    </reaction>
</comment>
<evidence type="ECO:0000313" key="20">
    <source>
        <dbReference type="Proteomes" id="UP001501470"/>
    </source>
</evidence>
<evidence type="ECO:0000256" key="7">
    <source>
        <dbReference type="ARBA" id="ARBA00022692"/>
    </source>
</evidence>
<dbReference type="Pfam" id="PF02518">
    <property type="entry name" value="HATPase_c"/>
    <property type="match status" value="1"/>
</dbReference>
<dbReference type="Pfam" id="PF00989">
    <property type="entry name" value="PAS"/>
    <property type="match status" value="2"/>
</dbReference>
<feature type="domain" description="PAC" evidence="18">
    <location>
        <begin position="259"/>
        <end position="311"/>
    </location>
</feature>
<dbReference type="InterPro" id="IPR003594">
    <property type="entry name" value="HATPase_dom"/>
</dbReference>
<dbReference type="SMART" id="SM00387">
    <property type="entry name" value="HATPase_c"/>
    <property type="match status" value="1"/>
</dbReference>
<dbReference type="PANTHER" id="PTHR42878">
    <property type="entry name" value="TWO-COMPONENT HISTIDINE KINASE"/>
    <property type="match status" value="1"/>
</dbReference>
<dbReference type="Proteomes" id="UP001501470">
    <property type="component" value="Unassembled WGS sequence"/>
</dbReference>
<evidence type="ECO:0000256" key="8">
    <source>
        <dbReference type="ARBA" id="ARBA00022741"/>
    </source>
</evidence>
<feature type="transmembrane region" description="Helical" evidence="15">
    <location>
        <begin position="70"/>
        <end position="88"/>
    </location>
</feature>
<dbReference type="InterPro" id="IPR013767">
    <property type="entry name" value="PAS_fold"/>
</dbReference>
<dbReference type="SUPFAM" id="SSF55785">
    <property type="entry name" value="PYP-like sensor domain (PAS domain)"/>
    <property type="match status" value="2"/>
</dbReference>
<dbReference type="InterPro" id="IPR035965">
    <property type="entry name" value="PAS-like_dom_sf"/>
</dbReference>
<keyword evidence="11 15" id="KW-1133">Transmembrane helix</keyword>
<dbReference type="Gene3D" id="3.30.565.10">
    <property type="entry name" value="Histidine kinase-like ATPase, C-terminal domain"/>
    <property type="match status" value="1"/>
</dbReference>
<dbReference type="SMART" id="SM00388">
    <property type="entry name" value="HisKA"/>
    <property type="match status" value="1"/>
</dbReference>
<dbReference type="PRINTS" id="PR00344">
    <property type="entry name" value="BCTRLSENSOR"/>
</dbReference>
<evidence type="ECO:0000256" key="2">
    <source>
        <dbReference type="ARBA" id="ARBA00004141"/>
    </source>
</evidence>
<dbReference type="EC" id="2.7.13.3" evidence="4"/>
<dbReference type="PROSITE" id="PS50109">
    <property type="entry name" value="HIS_KIN"/>
    <property type="match status" value="1"/>
</dbReference>
<dbReference type="SUPFAM" id="SSF47384">
    <property type="entry name" value="Homodimeric domain of signal transducing histidine kinase"/>
    <property type="match status" value="1"/>
</dbReference>
<evidence type="ECO:0000259" key="16">
    <source>
        <dbReference type="PROSITE" id="PS50109"/>
    </source>
</evidence>
<dbReference type="InterPro" id="IPR001610">
    <property type="entry name" value="PAC"/>
</dbReference>
<feature type="transmembrane region" description="Helical" evidence="15">
    <location>
        <begin position="20"/>
        <end position="36"/>
    </location>
</feature>
<dbReference type="InterPro" id="IPR000014">
    <property type="entry name" value="PAS"/>
</dbReference>
<dbReference type="Gene3D" id="3.30.450.20">
    <property type="entry name" value="PAS domain"/>
    <property type="match status" value="2"/>
</dbReference>
<evidence type="ECO:0000256" key="5">
    <source>
        <dbReference type="ARBA" id="ARBA00022553"/>
    </source>
</evidence>
<comment type="caution">
    <text evidence="19">The sequence shown here is derived from an EMBL/GenBank/DDBJ whole genome shotgun (WGS) entry which is preliminary data.</text>
</comment>
<dbReference type="NCBIfam" id="TIGR00229">
    <property type="entry name" value="sensory_box"/>
    <property type="match status" value="2"/>
</dbReference>
<keyword evidence="8" id="KW-0547">Nucleotide-binding</keyword>
<evidence type="ECO:0000256" key="12">
    <source>
        <dbReference type="ARBA" id="ARBA00023012"/>
    </source>
</evidence>
<evidence type="ECO:0000256" key="10">
    <source>
        <dbReference type="ARBA" id="ARBA00022840"/>
    </source>
</evidence>
<keyword evidence="10" id="KW-0067">ATP-binding</keyword>
<organism evidence="19 20">
    <name type="scientific">Dactylosporangium maewongense</name>
    <dbReference type="NCBI Taxonomy" id="634393"/>
    <lineage>
        <taxon>Bacteria</taxon>
        <taxon>Bacillati</taxon>
        <taxon>Actinomycetota</taxon>
        <taxon>Actinomycetes</taxon>
        <taxon>Micromonosporales</taxon>
        <taxon>Micromonosporaceae</taxon>
        <taxon>Dactylosporangium</taxon>
    </lineage>
</organism>
<comment type="subcellular location">
    <subcellularLocation>
        <location evidence="3">Cell membrane</location>
    </subcellularLocation>
    <subcellularLocation>
        <location evidence="2">Membrane</location>
        <topology evidence="2">Multi-pass membrane protein</topology>
    </subcellularLocation>
</comment>
<keyword evidence="6" id="KW-0808">Transferase</keyword>
<keyword evidence="7 15" id="KW-0812">Transmembrane</keyword>
<keyword evidence="5" id="KW-0597">Phosphoprotein</keyword>
<dbReference type="PROSITE" id="PS50113">
    <property type="entry name" value="PAC"/>
    <property type="match status" value="2"/>
</dbReference>
<dbReference type="SUPFAM" id="SSF55874">
    <property type="entry name" value="ATPase domain of HSP90 chaperone/DNA topoisomerase II/histidine kinase"/>
    <property type="match status" value="1"/>
</dbReference>
<evidence type="ECO:0000256" key="14">
    <source>
        <dbReference type="ARBA" id="ARBA00039401"/>
    </source>
</evidence>
<evidence type="ECO:0000256" key="11">
    <source>
        <dbReference type="ARBA" id="ARBA00022989"/>
    </source>
</evidence>
<dbReference type="InterPro" id="IPR004358">
    <property type="entry name" value="Sig_transdc_His_kin-like_C"/>
</dbReference>
<keyword evidence="20" id="KW-1185">Reference proteome</keyword>
<keyword evidence="13 15" id="KW-0472">Membrane</keyword>
<dbReference type="InterPro" id="IPR000700">
    <property type="entry name" value="PAS-assoc_C"/>
</dbReference>
<evidence type="ECO:0000256" key="4">
    <source>
        <dbReference type="ARBA" id="ARBA00012438"/>
    </source>
</evidence>
<dbReference type="PANTHER" id="PTHR42878:SF7">
    <property type="entry name" value="SENSOR HISTIDINE KINASE GLRK"/>
    <property type="match status" value="1"/>
</dbReference>
<dbReference type="PROSITE" id="PS50112">
    <property type="entry name" value="PAS"/>
    <property type="match status" value="2"/>
</dbReference>
<name>A0ABP4NK58_9ACTN</name>
<dbReference type="Gene3D" id="1.10.287.130">
    <property type="match status" value="1"/>
</dbReference>
<evidence type="ECO:0000256" key="1">
    <source>
        <dbReference type="ARBA" id="ARBA00000085"/>
    </source>
</evidence>
<evidence type="ECO:0000256" key="13">
    <source>
        <dbReference type="ARBA" id="ARBA00023136"/>
    </source>
</evidence>